<evidence type="ECO:0008006" key="3">
    <source>
        <dbReference type="Google" id="ProtNLM"/>
    </source>
</evidence>
<evidence type="ECO:0000313" key="1">
    <source>
        <dbReference type="EMBL" id="MRS65427.1"/>
    </source>
</evidence>
<protein>
    <recommendedName>
        <fullName evidence="3">Lipocalin-like domain-containing protein</fullName>
    </recommendedName>
</protein>
<evidence type="ECO:0000313" key="2">
    <source>
        <dbReference type="Proteomes" id="UP000441754"/>
    </source>
</evidence>
<dbReference type="AlphaFoldDB" id="A0A7K0EUD8"/>
<keyword evidence="2" id="KW-1185">Reference proteome</keyword>
<dbReference type="RefSeq" id="WP_154178803.1">
    <property type="nucleotide sequence ID" value="NZ_WJXZ01000015.1"/>
</dbReference>
<comment type="caution">
    <text evidence="1">The sequence shown here is derived from an EMBL/GenBank/DDBJ whole genome shotgun (WGS) entry which is preliminary data.</text>
</comment>
<proteinExistence type="predicted"/>
<dbReference type="OrthoDB" id="1493972at2"/>
<dbReference type="Gene3D" id="2.40.128.490">
    <property type="entry name" value="Uncharacterised protein PF14869, DUF4488"/>
    <property type="match status" value="1"/>
</dbReference>
<dbReference type="PROSITE" id="PS51257">
    <property type="entry name" value="PROKAR_LIPOPROTEIN"/>
    <property type="match status" value="1"/>
</dbReference>
<organism evidence="1 2">
    <name type="scientific">Larkinella terrae</name>
    <dbReference type="NCBI Taxonomy" id="2025311"/>
    <lineage>
        <taxon>Bacteria</taxon>
        <taxon>Pseudomonadati</taxon>
        <taxon>Bacteroidota</taxon>
        <taxon>Cytophagia</taxon>
        <taxon>Cytophagales</taxon>
        <taxon>Spirosomataceae</taxon>
        <taxon>Larkinella</taxon>
    </lineage>
</organism>
<dbReference type="EMBL" id="WJXZ01000015">
    <property type="protein sequence ID" value="MRS65427.1"/>
    <property type="molecule type" value="Genomic_DNA"/>
</dbReference>
<dbReference type="Proteomes" id="UP000441754">
    <property type="component" value="Unassembled WGS sequence"/>
</dbReference>
<name>A0A7K0EUD8_9BACT</name>
<accession>A0A7K0EUD8</accession>
<gene>
    <name evidence="1" type="ORF">GJJ30_29320</name>
</gene>
<sequence length="149" mass="16508">MKFSVALLLITTLVTVSSCETKKPLPLVGTWELVSATATEKDSTYSTFDPNRKMIKIINATHFAFLNHAIQTGTDSSAAAFSAGGGSYTLADSTYTENLEYFVDKQWENHKFQFAVTISNDTLTQTGVEKLEKLGIDRIIVEKYVRAKN</sequence>
<reference evidence="1 2" key="1">
    <citation type="journal article" date="2018" name="Antonie Van Leeuwenhoek">
        <title>Larkinella terrae sp. nov., isolated from soil on Jeju Island, South Korea.</title>
        <authorList>
            <person name="Ten L.N."/>
            <person name="Jeon J."/>
            <person name="Park S.J."/>
            <person name="Park S."/>
            <person name="Lee S.Y."/>
            <person name="Kim M.K."/>
            <person name="Jung H.Y."/>
        </authorList>
    </citation>
    <scope>NUCLEOTIDE SEQUENCE [LARGE SCALE GENOMIC DNA]</scope>
    <source>
        <strain evidence="1 2">KCTC 52001</strain>
    </source>
</reference>